<evidence type="ECO:0000256" key="2">
    <source>
        <dbReference type="ARBA" id="ARBA00022692"/>
    </source>
</evidence>
<feature type="transmembrane region" description="Helical" evidence="7">
    <location>
        <begin position="391"/>
        <end position="413"/>
    </location>
</feature>
<evidence type="ECO:0000256" key="1">
    <source>
        <dbReference type="ARBA" id="ARBA00004141"/>
    </source>
</evidence>
<feature type="transmembrane region" description="Helical" evidence="7">
    <location>
        <begin position="132"/>
        <end position="152"/>
    </location>
</feature>
<evidence type="ECO:0000256" key="6">
    <source>
        <dbReference type="ARBA" id="ARBA00049011"/>
    </source>
</evidence>
<feature type="transmembrane region" description="Helical" evidence="7">
    <location>
        <begin position="222"/>
        <end position="240"/>
    </location>
</feature>
<name>A0A4S4DZR5_CAMSN</name>
<feature type="transmembrane region" description="Helical" evidence="7">
    <location>
        <begin position="518"/>
        <end position="536"/>
    </location>
</feature>
<dbReference type="GO" id="GO:0022857">
    <property type="term" value="F:transmembrane transporter activity"/>
    <property type="evidence" value="ECO:0007669"/>
    <property type="project" value="InterPro"/>
</dbReference>
<accession>A0A4S4DZR5</accession>
<dbReference type="GO" id="GO:0016020">
    <property type="term" value="C:membrane"/>
    <property type="evidence" value="ECO:0007669"/>
    <property type="project" value="UniProtKB-SubCell"/>
</dbReference>
<dbReference type="InterPro" id="IPR020846">
    <property type="entry name" value="MFS_dom"/>
</dbReference>
<gene>
    <name evidence="9" type="ORF">TEA_016595</name>
</gene>
<reference evidence="9 10" key="1">
    <citation type="journal article" date="2018" name="Proc. Natl. Acad. Sci. U.S.A.">
        <title>Draft genome sequence of Camellia sinensis var. sinensis provides insights into the evolution of the tea genome and tea quality.</title>
        <authorList>
            <person name="Wei C."/>
            <person name="Yang H."/>
            <person name="Wang S."/>
            <person name="Zhao J."/>
            <person name="Liu C."/>
            <person name="Gao L."/>
            <person name="Xia E."/>
            <person name="Lu Y."/>
            <person name="Tai Y."/>
            <person name="She G."/>
            <person name="Sun J."/>
            <person name="Cao H."/>
            <person name="Tong W."/>
            <person name="Gao Q."/>
            <person name="Li Y."/>
            <person name="Deng W."/>
            <person name="Jiang X."/>
            <person name="Wang W."/>
            <person name="Chen Q."/>
            <person name="Zhang S."/>
            <person name="Li H."/>
            <person name="Wu J."/>
            <person name="Wang P."/>
            <person name="Li P."/>
            <person name="Shi C."/>
            <person name="Zheng F."/>
            <person name="Jian J."/>
            <person name="Huang B."/>
            <person name="Shan D."/>
            <person name="Shi M."/>
            <person name="Fang C."/>
            <person name="Yue Y."/>
            <person name="Li F."/>
            <person name="Li D."/>
            <person name="Wei S."/>
            <person name="Han B."/>
            <person name="Jiang C."/>
            <person name="Yin Y."/>
            <person name="Xia T."/>
            <person name="Zhang Z."/>
            <person name="Bennetzen J.L."/>
            <person name="Zhao S."/>
            <person name="Wan X."/>
        </authorList>
    </citation>
    <scope>NUCLEOTIDE SEQUENCE [LARGE SCALE GENOMIC DNA]</scope>
    <source>
        <strain evidence="10">cv. Shuchazao</strain>
        <tissue evidence="9">Leaf</tissue>
    </source>
</reference>
<feature type="transmembrane region" description="Helical" evidence="7">
    <location>
        <begin position="359"/>
        <end position="379"/>
    </location>
</feature>
<dbReference type="Proteomes" id="UP000306102">
    <property type="component" value="Unassembled WGS sequence"/>
</dbReference>
<sequence>MADPTPLILSRTESETPSGIRRVEGDEKYIPPSSSSSTLDETIEQCLGDFGWAQFFQAALVSVAWVFDAQQTFVSVFTDAQPAWHLTTTTGGGDTMMMICQLPRNSWAWDMPIDTSIISEWSLECAGSIMTGLPASSFFMGCLAGGFILATLADSSSLGRKNMLLLSCLLMSLAGLSTVFFSTNIWIYSALRFVSGFGRSTIGTCALVLSTELVGKRWRPQVGIIGFICFTLGFLSLPAIAYFNRGSSWRLLYLWTCVPAIFYCVLFHFLALESPRWLFLRGRKQEFLATLKTLATPAKRSSMTTSIDDDDDDIEQVQVVEEESCKDKDKAKDKDDVVVVVGGVYLYSAMKMLLEKSWALKRLLAVMVIGFGIGMVYYGMPLGVGSLALNLYLSTTFNALSELPASLVTFLLVGRLNRKGSLLGFTTLSGMCSVMCSFLVVVMRSSDDDYNNNNNGQGQGQGQGDKMMTSSWCWWWRGFQIGLEMISFFSACTAFNVLLIYTIELFPTCVRNSAMSMVRQALVLGGVFSPVLVAAGRNNSGLLSYGVFGVTIGLCGLFVTFLPETRGHTICDTMDEEEPQT</sequence>
<comment type="caution">
    <text evidence="9">The sequence shown here is derived from an EMBL/GenBank/DDBJ whole genome shotgun (WGS) entry which is preliminary data.</text>
</comment>
<keyword evidence="10" id="KW-1185">Reference proteome</keyword>
<feature type="transmembrane region" description="Helical" evidence="7">
    <location>
        <begin position="252"/>
        <end position="272"/>
    </location>
</feature>
<evidence type="ECO:0000256" key="7">
    <source>
        <dbReference type="SAM" id="Phobius"/>
    </source>
</evidence>
<comment type="subcellular location">
    <subcellularLocation>
        <location evidence="1">Membrane</location>
        <topology evidence="1">Multi-pass membrane protein</topology>
    </subcellularLocation>
</comment>
<dbReference type="STRING" id="542762.A0A4S4DZR5"/>
<dbReference type="PROSITE" id="PS50850">
    <property type="entry name" value="MFS"/>
    <property type="match status" value="1"/>
</dbReference>
<dbReference type="EMBL" id="SDRB02008902">
    <property type="protein sequence ID" value="THG08983.1"/>
    <property type="molecule type" value="Genomic_DNA"/>
</dbReference>
<proteinExistence type="inferred from homology"/>
<dbReference type="Pfam" id="PF00083">
    <property type="entry name" value="Sugar_tr"/>
    <property type="match status" value="1"/>
</dbReference>
<dbReference type="InterPro" id="IPR036259">
    <property type="entry name" value="MFS_trans_sf"/>
</dbReference>
<organism evidence="9 10">
    <name type="scientific">Camellia sinensis var. sinensis</name>
    <name type="common">China tea</name>
    <dbReference type="NCBI Taxonomy" id="542762"/>
    <lineage>
        <taxon>Eukaryota</taxon>
        <taxon>Viridiplantae</taxon>
        <taxon>Streptophyta</taxon>
        <taxon>Embryophyta</taxon>
        <taxon>Tracheophyta</taxon>
        <taxon>Spermatophyta</taxon>
        <taxon>Magnoliopsida</taxon>
        <taxon>eudicotyledons</taxon>
        <taxon>Gunneridae</taxon>
        <taxon>Pentapetalae</taxon>
        <taxon>asterids</taxon>
        <taxon>Ericales</taxon>
        <taxon>Theaceae</taxon>
        <taxon>Camellia</taxon>
    </lineage>
</organism>
<evidence type="ECO:0000259" key="8">
    <source>
        <dbReference type="PROSITE" id="PS50850"/>
    </source>
</evidence>
<evidence type="ECO:0000256" key="5">
    <source>
        <dbReference type="ARBA" id="ARBA00044504"/>
    </source>
</evidence>
<evidence type="ECO:0000313" key="10">
    <source>
        <dbReference type="Proteomes" id="UP000306102"/>
    </source>
</evidence>
<protein>
    <recommendedName>
        <fullName evidence="8">Major facilitator superfamily (MFS) profile domain-containing protein</fullName>
    </recommendedName>
</protein>
<evidence type="ECO:0000313" key="9">
    <source>
        <dbReference type="EMBL" id="THG08983.1"/>
    </source>
</evidence>
<comment type="similarity">
    <text evidence="5">Belongs to the major facilitator superfamily. Phosphate:H(+) symporter (TC 2.A.1.9) family.</text>
</comment>
<feature type="transmembrane region" description="Helical" evidence="7">
    <location>
        <begin position="542"/>
        <end position="562"/>
    </location>
</feature>
<dbReference type="InterPro" id="IPR005828">
    <property type="entry name" value="MFS_sugar_transport-like"/>
</dbReference>
<evidence type="ECO:0000256" key="3">
    <source>
        <dbReference type="ARBA" id="ARBA00022989"/>
    </source>
</evidence>
<feature type="domain" description="Major facilitator superfamily (MFS) profile" evidence="8">
    <location>
        <begin position="80"/>
        <end position="567"/>
    </location>
</feature>
<dbReference type="PANTHER" id="PTHR24064">
    <property type="entry name" value="SOLUTE CARRIER FAMILY 22 MEMBER"/>
    <property type="match status" value="1"/>
</dbReference>
<feature type="transmembrane region" description="Helical" evidence="7">
    <location>
        <begin position="164"/>
        <end position="187"/>
    </location>
</feature>
<dbReference type="SUPFAM" id="SSF103473">
    <property type="entry name" value="MFS general substrate transporter"/>
    <property type="match status" value="1"/>
</dbReference>
<dbReference type="AlphaFoldDB" id="A0A4S4DZR5"/>
<feature type="transmembrane region" description="Helical" evidence="7">
    <location>
        <begin position="422"/>
        <end position="443"/>
    </location>
</feature>
<feature type="transmembrane region" description="Helical" evidence="7">
    <location>
        <begin position="485"/>
        <end position="506"/>
    </location>
</feature>
<dbReference type="Gene3D" id="1.20.1250.20">
    <property type="entry name" value="MFS general substrate transporter like domains"/>
    <property type="match status" value="1"/>
</dbReference>
<keyword evidence="4 7" id="KW-0472">Membrane</keyword>
<keyword evidence="2 7" id="KW-0812">Transmembrane</keyword>
<keyword evidence="3 7" id="KW-1133">Transmembrane helix</keyword>
<evidence type="ECO:0000256" key="4">
    <source>
        <dbReference type="ARBA" id="ARBA00023136"/>
    </source>
</evidence>
<comment type="catalytic activity">
    <reaction evidence="6">
        <text>phosphate(in) + H(+)(in) = phosphate(out) + H(+)(out)</text>
        <dbReference type="Rhea" id="RHEA:29939"/>
        <dbReference type="ChEBI" id="CHEBI:15378"/>
        <dbReference type="ChEBI" id="CHEBI:43474"/>
    </reaction>
    <physiologicalReaction direction="right-to-left" evidence="6">
        <dbReference type="Rhea" id="RHEA:29941"/>
    </physiologicalReaction>
</comment>